<organism evidence="2 3">
    <name type="scientific">Macrococcus equipercicus</name>
    <dbReference type="NCBI Taxonomy" id="69967"/>
    <lineage>
        <taxon>Bacteria</taxon>
        <taxon>Bacillati</taxon>
        <taxon>Bacillota</taxon>
        <taxon>Bacilli</taxon>
        <taxon>Bacillales</taxon>
        <taxon>Staphylococcaceae</taxon>
        <taxon>Macrococcus</taxon>
    </lineage>
</organism>
<reference evidence="2 3" key="1">
    <citation type="submission" date="2019-09" db="EMBL/GenBank/DDBJ databases">
        <authorList>
            <person name="Mazhar S."/>
            <person name="Altermann E."/>
            <person name="Hill C."/>
            <person name="Mcauliffe O."/>
        </authorList>
    </citation>
    <scope>NUCLEOTIDE SEQUENCE [LARGE SCALE GENOMIC DNA]</scope>
    <source>
        <strain evidence="2 3">ATCC 51831</strain>
    </source>
</reference>
<dbReference type="EMBL" id="SCWC02000002">
    <property type="protein sequence ID" value="KAA1039927.1"/>
    <property type="molecule type" value="Genomic_DNA"/>
</dbReference>
<accession>A0ABQ6R9C4</accession>
<keyword evidence="1" id="KW-1133">Transmembrane helix</keyword>
<gene>
    <name evidence="2" type="ORF">ERX35_002765</name>
</gene>
<evidence type="ECO:0008006" key="4">
    <source>
        <dbReference type="Google" id="ProtNLM"/>
    </source>
</evidence>
<feature type="transmembrane region" description="Helical" evidence="1">
    <location>
        <begin position="36"/>
        <end position="54"/>
    </location>
</feature>
<evidence type="ECO:0000313" key="3">
    <source>
        <dbReference type="Proteomes" id="UP000295735"/>
    </source>
</evidence>
<name>A0ABQ6R9C4_9STAP</name>
<feature type="transmembrane region" description="Helical" evidence="1">
    <location>
        <begin position="141"/>
        <end position="160"/>
    </location>
</feature>
<evidence type="ECO:0000313" key="2">
    <source>
        <dbReference type="EMBL" id="KAA1039927.1"/>
    </source>
</evidence>
<keyword evidence="3" id="KW-1185">Reference proteome</keyword>
<keyword evidence="1" id="KW-0472">Membrane</keyword>
<sequence length="171" mass="20136">MTEKITYKEAWQDYRRNFFKPKAPISYQMYDKHKTMFLPLFTILFISWVIYSFIYGLHDEAFYNLPQKELDRQLFWDSFGTGVYIISFLSVLILTTLPTELRMFHKRGKNAGPYIAVVLVAVIGSAVYLMAMLMLKMQPQILLVMLPVYAAIFMTNTGYVNKIKKRGWRES</sequence>
<feature type="transmembrane region" description="Helical" evidence="1">
    <location>
        <begin position="114"/>
        <end position="135"/>
    </location>
</feature>
<evidence type="ECO:0000256" key="1">
    <source>
        <dbReference type="SAM" id="Phobius"/>
    </source>
</evidence>
<feature type="transmembrane region" description="Helical" evidence="1">
    <location>
        <begin position="74"/>
        <end position="94"/>
    </location>
</feature>
<dbReference type="RefSeq" id="WP_149458395.1">
    <property type="nucleotide sequence ID" value="NZ_SCWC02000002.1"/>
</dbReference>
<proteinExistence type="predicted"/>
<protein>
    <recommendedName>
        <fullName evidence="4">DUF1189 domain-containing protein</fullName>
    </recommendedName>
</protein>
<dbReference type="Proteomes" id="UP000295735">
    <property type="component" value="Unassembled WGS sequence"/>
</dbReference>
<comment type="caution">
    <text evidence="2">The sequence shown here is derived from an EMBL/GenBank/DDBJ whole genome shotgun (WGS) entry which is preliminary data.</text>
</comment>
<keyword evidence="1" id="KW-0812">Transmembrane</keyword>